<reference evidence="2" key="1">
    <citation type="submission" date="2020-05" db="EMBL/GenBank/DDBJ databases">
        <authorList>
            <person name="Chiriac C."/>
            <person name="Salcher M."/>
            <person name="Ghai R."/>
            <person name="Kavagutti S V."/>
        </authorList>
    </citation>
    <scope>NUCLEOTIDE SEQUENCE</scope>
</reference>
<evidence type="ECO:0008006" key="3">
    <source>
        <dbReference type="Google" id="ProtNLM"/>
    </source>
</evidence>
<evidence type="ECO:0000313" key="2">
    <source>
        <dbReference type="EMBL" id="CAB4220913.1"/>
    </source>
</evidence>
<dbReference type="EMBL" id="LR796981">
    <property type="protein sequence ID" value="CAB4179375.1"/>
    <property type="molecule type" value="Genomic_DNA"/>
</dbReference>
<organism evidence="2">
    <name type="scientific">uncultured Caudovirales phage</name>
    <dbReference type="NCBI Taxonomy" id="2100421"/>
    <lineage>
        <taxon>Viruses</taxon>
        <taxon>Duplodnaviria</taxon>
        <taxon>Heunggongvirae</taxon>
        <taxon>Uroviricota</taxon>
        <taxon>Caudoviricetes</taxon>
        <taxon>Peduoviridae</taxon>
        <taxon>Maltschvirus</taxon>
        <taxon>Maltschvirus maltsch</taxon>
    </lineage>
</organism>
<accession>A0A6J5SZF9</accession>
<protein>
    <recommendedName>
        <fullName evidence="3">HNH endonuclease</fullName>
    </recommendedName>
</protein>
<sequence length="158" mass="18684">MKTRNRKSPKTIERENYLAIGIKDCKRCDNLYELSNFRPAKTRSGVTAYCRSCEDAYKVEWHLKRRVQIKEWIYDHLKSHPCVDCGDKDILSLDFDHIRGAKKRYNIAHAFMLTGMTIKKLETEVAKCDVRCRKCHAIRTHINSNSWKYRMAKERGDI</sequence>
<proteinExistence type="predicted"/>
<evidence type="ECO:0000313" key="1">
    <source>
        <dbReference type="EMBL" id="CAB4179375.1"/>
    </source>
</evidence>
<gene>
    <name evidence="1" type="ORF">UFOVP1033_102</name>
    <name evidence="2" type="ORF">UFOVP1631_102</name>
</gene>
<dbReference type="EMBL" id="LR797501">
    <property type="protein sequence ID" value="CAB4220913.1"/>
    <property type="molecule type" value="Genomic_DNA"/>
</dbReference>
<name>A0A6J5SZF9_9CAUD</name>